<dbReference type="RefSeq" id="XP_002545248.1">
    <property type="nucleotide sequence ID" value="XM_002545202.1"/>
</dbReference>
<name>C5M1U0_CANTT</name>
<dbReference type="VEuPathDB" id="FungiDB:CTRG_00029"/>
<dbReference type="AlphaFoldDB" id="C5M1U0"/>
<proteinExistence type="predicted"/>
<dbReference type="eggNOG" id="ENOG502RQ9G">
    <property type="taxonomic scope" value="Eukaryota"/>
</dbReference>
<accession>C5M1U0</accession>
<dbReference type="Proteomes" id="UP000002037">
    <property type="component" value="Unassembled WGS sequence"/>
</dbReference>
<feature type="compositionally biased region" description="Polar residues" evidence="1">
    <location>
        <begin position="37"/>
        <end position="52"/>
    </location>
</feature>
<dbReference type="HOGENOM" id="CLU_118184_0_0_1"/>
<organism evidence="2 3">
    <name type="scientific">Candida tropicalis (strain ATCC MYA-3404 / T1)</name>
    <name type="common">Yeast</name>
    <dbReference type="NCBI Taxonomy" id="294747"/>
    <lineage>
        <taxon>Eukaryota</taxon>
        <taxon>Fungi</taxon>
        <taxon>Dikarya</taxon>
        <taxon>Ascomycota</taxon>
        <taxon>Saccharomycotina</taxon>
        <taxon>Pichiomycetes</taxon>
        <taxon>Debaryomycetaceae</taxon>
        <taxon>Candida/Lodderomyces clade</taxon>
        <taxon>Candida</taxon>
    </lineage>
</organism>
<gene>
    <name evidence="2" type="ORF">CTRG_00029</name>
</gene>
<reference evidence="2 3" key="1">
    <citation type="journal article" date="2009" name="Nature">
        <title>Evolution of pathogenicity and sexual reproduction in eight Candida genomes.</title>
        <authorList>
            <person name="Butler G."/>
            <person name="Rasmussen M.D."/>
            <person name="Lin M.F."/>
            <person name="Santos M.A."/>
            <person name="Sakthikumar S."/>
            <person name="Munro C.A."/>
            <person name="Rheinbay E."/>
            <person name="Grabherr M."/>
            <person name="Forche A."/>
            <person name="Reedy J.L."/>
            <person name="Agrafioti I."/>
            <person name="Arnaud M.B."/>
            <person name="Bates S."/>
            <person name="Brown A.J."/>
            <person name="Brunke S."/>
            <person name="Costanzo M.C."/>
            <person name="Fitzpatrick D.A."/>
            <person name="de Groot P.W."/>
            <person name="Harris D."/>
            <person name="Hoyer L.L."/>
            <person name="Hube B."/>
            <person name="Klis F.M."/>
            <person name="Kodira C."/>
            <person name="Lennard N."/>
            <person name="Logue M.E."/>
            <person name="Martin R."/>
            <person name="Neiman A.M."/>
            <person name="Nikolaou E."/>
            <person name="Quail M.A."/>
            <person name="Quinn J."/>
            <person name="Santos M.C."/>
            <person name="Schmitzberger F.F."/>
            <person name="Sherlock G."/>
            <person name="Shah P."/>
            <person name="Silverstein K.A."/>
            <person name="Skrzypek M.S."/>
            <person name="Soll D."/>
            <person name="Staggs R."/>
            <person name="Stansfield I."/>
            <person name="Stumpf M.P."/>
            <person name="Sudbery P.E."/>
            <person name="Srikantha T."/>
            <person name="Zeng Q."/>
            <person name="Berman J."/>
            <person name="Berriman M."/>
            <person name="Heitman J."/>
            <person name="Gow N.A."/>
            <person name="Lorenz M.C."/>
            <person name="Birren B.W."/>
            <person name="Kellis M."/>
            <person name="Cuomo C.A."/>
        </authorList>
    </citation>
    <scope>NUCLEOTIDE SEQUENCE [LARGE SCALE GENOMIC DNA]</scope>
    <source>
        <strain evidence="3">ATCC MYA-3404 / T1</strain>
    </source>
</reference>
<evidence type="ECO:0000313" key="3">
    <source>
        <dbReference type="Proteomes" id="UP000002037"/>
    </source>
</evidence>
<sequence length="226" mass="26366">MEKKKKIASSSIKKMPTKKKKKINTSTLLRPYLPPVEQTTTMNIPSTPNSKTNKLRDMQMNIPSSPPTNALDQIFQHQRERAETMMKPLSSSSPIKSDSDASSPFRVGSRGRYNHHAIDSPRSQNFNLRNKHNKLRQVRNQHRHDKLMLQREAIDSRQFREDVLNKYETEYKEVTNNLNIDQLIEDEQEIVEGDELLNYLDEAEQREWEEDAELIDMISSLEISQS</sequence>
<keyword evidence="3" id="KW-1185">Reference proteome</keyword>
<dbReference type="GeneID" id="8296209"/>
<feature type="compositionally biased region" description="Low complexity" evidence="1">
    <location>
        <begin position="90"/>
        <end position="104"/>
    </location>
</feature>
<feature type="region of interest" description="Disordered" evidence="1">
    <location>
        <begin position="1"/>
        <end position="53"/>
    </location>
</feature>
<dbReference type="KEGG" id="ctp:CTRG_00029"/>
<dbReference type="OrthoDB" id="4020157at2759"/>
<evidence type="ECO:0000256" key="1">
    <source>
        <dbReference type="SAM" id="MobiDB-lite"/>
    </source>
</evidence>
<dbReference type="EMBL" id="GG692395">
    <property type="protein sequence ID" value="EER35290.1"/>
    <property type="molecule type" value="Genomic_DNA"/>
</dbReference>
<feature type="region of interest" description="Disordered" evidence="1">
    <location>
        <begin position="82"/>
        <end position="108"/>
    </location>
</feature>
<protein>
    <submittedName>
        <fullName evidence="2">Uncharacterized protein</fullName>
    </submittedName>
</protein>
<evidence type="ECO:0000313" key="2">
    <source>
        <dbReference type="EMBL" id="EER35290.1"/>
    </source>
</evidence>